<name>A0A1P8WQE3_9PLAN</name>
<dbReference type="STRING" id="1891926.Fuma_05938"/>
<dbReference type="Gene3D" id="3.20.20.140">
    <property type="entry name" value="Metal-dependent hydrolases"/>
    <property type="match status" value="1"/>
</dbReference>
<reference evidence="3 4" key="1">
    <citation type="journal article" date="2016" name="Front. Microbiol.">
        <title>Fuerstia marisgermanicae gen. nov., sp. nov., an Unusual Member of the Phylum Planctomycetes from the German Wadden Sea.</title>
        <authorList>
            <person name="Kohn T."/>
            <person name="Heuer A."/>
            <person name="Jogler M."/>
            <person name="Vollmers J."/>
            <person name="Boedeker C."/>
            <person name="Bunk B."/>
            <person name="Rast P."/>
            <person name="Borchert D."/>
            <person name="Glockner I."/>
            <person name="Freese H.M."/>
            <person name="Klenk H.P."/>
            <person name="Overmann J."/>
            <person name="Kaster A.K."/>
            <person name="Rohde M."/>
            <person name="Wiegand S."/>
            <person name="Jogler C."/>
        </authorList>
    </citation>
    <scope>NUCLEOTIDE SEQUENCE [LARGE SCALE GENOMIC DNA]</scope>
    <source>
        <strain evidence="3 4">NH11</strain>
    </source>
</reference>
<dbReference type="Proteomes" id="UP000187735">
    <property type="component" value="Chromosome"/>
</dbReference>
<dbReference type="EMBL" id="CP017641">
    <property type="protein sequence ID" value="APZ96270.1"/>
    <property type="molecule type" value="Genomic_DNA"/>
</dbReference>
<keyword evidence="2" id="KW-0732">Signal</keyword>
<gene>
    <name evidence="3" type="ORF">Fuma_05938</name>
</gene>
<dbReference type="OrthoDB" id="223284at2"/>
<organism evidence="3 4">
    <name type="scientific">Fuerstiella marisgermanici</name>
    <dbReference type="NCBI Taxonomy" id="1891926"/>
    <lineage>
        <taxon>Bacteria</taxon>
        <taxon>Pseudomonadati</taxon>
        <taxon>Planctomycetota</taxon>
        <taxon>Planctomycetia</taxon>
        <taxon>Planctomycetales</taxon>
        <taxon>Planctomycetaceae</taxon>
        <taxon>Fuerstiella</taxon>
    </lineage>
</organism>
<evidence type="ECO:0000256" key="2">
    <source>
        <dbReference type="SAM" id="SignalP"/>
    </source>
</evidence>
<sequence length="836" mass="91622" precursor="true">MKNVLPLSAFVLVLVAGTSSTGHAQVLTEANYDQLVPSGKEVDAIYGDYAIGNKSAKAVIAAPIATRNANMTVRSVGGCLLDLAVTEHESDQLSVFYPGRRKFPFAQISNKTGTVVVTSPGSDKRPKCEVTYRMNSNQPIMDITSTWTNTTNSDWTLALEDDIRADGGKEDMVKSPNGTHDLFYFHDIFWQQAYGVRADGFRIRTNSNSRESILTYQAEGGHAVIMKPGESFTLSRQMIVGKNQAEVMAIADELSGRPRCESVRLSIDDSSQTRVVGARMEIRSASGSRGTIVSDSTGFAETRLPPGEYTVKYIVDGVAVSEQPSLDLTVRANNSQTSLHNLPKLHRGQIAARITDGEGHPIPAKVEFKGNGDTPTPDWGPETAEHFVRNLAYTANGKFETALREGTYDVIVSHGPEHDAVFTKVVVEAGKTAELNASLKHSVQTPGWVSSDFHSHSSPSGDNTGSQKGRVLNLAAEHIEFAPCTEHNRVSTYEHHIADLGLKSFMATVSGMELTGSPLPLNHQNAFPMKYTPRTQDGGGPVTDGSPETQLERLALWDDRSEKLIQQNHPDMGWLFYDKDGDGTSDGGYSRSFPMMDVVEIHPIDHILKREQFDSRNGKAFNNNRMLNWLQLLNQGFRIYGVVNTDAHYNFHGSGWLRNWIQSSTDAPAKIDHKEMVHASEQGRLIMSNGPYLEATFAAGGKSCVSGQELTASDGKVEVRVRVQCPNWFDVDTVFLLVNGKVAEDFQFTRTDHADKFTDGVVKFDQTLNLTLKEDSHIVVVTGHQTEVLGDVMGPQGGAQHPAALTNPVFVDVDGNGFTPNKDTLEFPLPVKFKKP</sequence>
<protein>
    <submittedName>
        <fullName evidence="3">Uncharacterized protein</fullName>
    </submittedName>
</protein>
<feature type="region of interest" description="Disordered" evidence="1">
    <location>
        <begin position="448"/>
        <end position="468"/>
    </location>
</feature>
<evidence type="ECO:0000313" key="3">
    <source>
        <dbReference type="EMBL" id="APZ96270.1"/>
    </source>
</evidence>
<feature type="signal peptide" evidence="2">
    <location>
        <begin position="1"/>
        <end position="24"/>
    </location>
</feature>
<proteinExistence type="predicted"/>
<dbReference type="Gene3D" id="2.60.40.1120">
    <property type="entry name" value="Carboxypeptidase-like, regulatory domain"/>
    <property type="match status" value="1"/>
</dbReference>
<feature type="chain" id="PRO_5012546485" evidence="2">
    <location>
        <begin position="25"/>
        <end position="836"/>
    </location>
</feature>
<accession>A0A1P8WQE3</accession>
<dbReference type="KEGG" id="fmr:Fuma_05938"/>
<evidence type="ECO:0000256" key="1">
    <source>
        <dbReference type="SAM" id="MobiDB-lite"/>
    </source>
</evidence>
<evidence type="ECO:0000313" key="4">
    <source>
        <dbReference type="Proteomes" id="UP000187735"/>
    </source>
</evidence>
<dbReference type="InterPro" id="IPR016195">
    <property type="entry name" value="Pol/histidinol_Pase-like"/>
</dbReference>
<keyword evidence="4" id="KW-1185">Reference proteome</keyword>
<dbReference type="AlphaFoldDB" id="A0A1P8WQE3"/>
<dbReference type="SUPFAM" id="SSF89550">
    <property type="entry name" value="PHP domain-like"/>
    <property type="match status" value="1"/>
</dbReference>
<feature type="compositionally biased region" description="Low complexity" evidence="1">
    <location>
        <begin position="450"/>
        <end position="460"/>
    </location>
</feature>
<dbReference type="NCBIfam" id="NF038032">
    <property type="entry name" value="CehA_McbA_metalo"/>
    <property type="match status" value="1"/>
</dbReference>
<dbReference type="RefSeq" id="WP_077027316.1">
    <property type="nucleotide sequence ID" value="NZ_CP017641.1"/>
</dbReference>